<dbReference type="EMBL" id="FWFV01000015">
    <property type="protein sequence ID" value="SLN68510.1"/>
    <property type="molecule type" value="Genomic_DNA"/>
</dbReference>
<evidence type="ECO:0000256" key="1">
    <source>
        <dbReference type="ARBA" id="ARBA00023015"/>
    </source>
</evidence>
<reference evidence="6 7" key="1">
    <citation type="submission" date="2017-03" db="EMBL/GenBank/DDBJ databases">
        <authorList>
            <person name="Afonso C.L."/>
            <person name="Miller P.J."/>
            <person name="Scott M.A."/>
            <person name="Spackman E."/>
            <person name="Goraichik I."/>
            <person name="Dimitrov K.M."/>
            <person name="Suarez D.L."/>
            <person name="Swayne D.E."/>
        </authorList>
    </citation>
    <scope>NUCLEOTIDE SEQUENCE [LARGE SCALE GENOMIC DNA]</scope>
    <source>
        <strain evidence="6 7">CECT 7066</strain>
    </source>
</reference>
<dbReference type="Pfam" id="PF13377">
    <property type="entry name" value="Peripla_BP_3"/>
    <property type="match status" value="1"/>
</dbReference>
<evidence type="ECO:0000256" key="3">
    <source>
        <dbReference type="ARBA" id="ARBA00023163"/>
    </source>
</evidence>
<dbReference type="PANTHER" id="PTHR30146:SF33">
    <property type="entry name" value="TRANSCRIPTIONAL REGULATOR"/>
    <property type="match status" value="1"/>
</dbReference>
<name>A0A1Y5TP28_9RHOB</name>
<dbReference type="InterPro" id="IPR001387">
    <property type="entry name" value="Cro/C1-type_HTH"/>
</dbReference>
<keyword evidence="3" id="KW-0804">Transcription</keyword>
<keyword evidence="7" id="KW-1185">Reference proteome</keyword>
<dbReference type="Proteomes" id="UP000193870">
    <property type="component" value="Unassembled WGS sequence"/>
</dbReference>
<dbReference type="InterPro" id="IPR000843">
    <property type="entry name" value="HTH_LacI"/>
</dbReference>
<dbReference type="InterPro" id="IPR010982">
    <property type="entry name" value="Lambda_DNA-bd_dom_sf"/>
</dbReference>
<evidence type="ECO:0000313" key="6">
    <source>
        <dbReference type="EMBL" id="SLN68510.1"/>
    </source>
</evidence>
<keyword evidence="1" id="KW-0805">Transcription regulation</keyword>
<dbReference type="SMART" id="SM00354">
    <property type="entry name" value="HTH_LACI"/>
    <property type="match status" value="1"/>
</dbReference>
<proteinExistence type="predicted"/>
<gene>
    <name evidence="6" type="primary">gntR_2</name>
    <name evidence="6" type="ORF">PAM7066_03457</name>
</gene>
<dbReference type="InterPro" id="IPR028082">
    <property type="entry name" value="Peripla_BP_I"/>
</dbReference>
<dbReference type="GO" id="GO:0000976">
    <property type="term" value="F:transcription cis-regulatory region binding"/>
    <property type="evidence" value="ECO:0007669"/>
    <property type="project" value="TreeGrafter"/>
</dbReference>
<dbReference type="Pfam" id="PF00356">
    <property type="entry name" value="LacI"/>
    <property type="match status" value="1"/>
</dbReference>
<dbReference type="SUPFAM" id="SSF47413">
    <property type="entry name" value="lambda repressor-like DNA-binding domains"/>
    <property type="match status" value="1"/>
</dbReference>
<dbReference type="PROSITE" id="PS50932">
    <property type="entry name" value="HTH_LACI_2"/>
    <property type="match status" value="1"/>
</dbReference>
<accession>A0A1Y5TP28</accession>
<dbReference type="GO" id="GO:0003700">
    <property type="term" value="F:DNA-binding transcription factor activity"/>
    <property type="evidence" value="ECO:0007669"/>
    <property type="project" value="TreeGrafter"/>
</dbReference>
<dbReference type="AlphaFoldDB" id="A0A1Y5TP28"/>
<dbReference type="Gene3D" id="3.40.50.2300">
    <property type="match status" value="2"/>
</dbReference>
<evidence type="ECO:0000259" key="4">
    <source>
        <dbReference type="PROSITE" id="PS50932"/>
    </source>
</evidence>
<dbReference type="PANTHER" id="PTHR30146">
    <property type="entry name" value="LACI-RELATED TRANSCRIPTIONAL REPRESSOR"/>
    <property type="match status" value="1"/>
</dbReference>
<evidence type="ECO:0000259" key="5">
    <source>
        <dbReference type="PROSITE" id="PS50943"/>
    </source>
</evidence>
<evidence type="ECO:0000313" key="7">
    <source>
        <dbReference type="Proteomes" id="UP000193870"/>
    </source>
</evidence>
<dbReference type="CDD" id="cd01575">
    <property type="entry name" value="PBP1_GntR"/>
    <property type="match status" value="1"/>
</dbReference>
<dbReference type="PROSITE" id="PS50943">
    <property type="entry name" value="HTH_CROC1"/>
    <property type="match status" value="1"/>
</dbReference>
<dbReference type="CDD" id="cd01392">
    <property type="entry name" value="HTH_LacI"/>
    <property type="match status" value="1"/>
</dbReference>
<protein>
    <submittedName>
        <fullName evidence="6">HTH-type transcriptional regulator GntR</fullName>
    </submittedName>
</protein>
<sequence>MPNDRMNFARHRRVTMEDVGRMAGVSQVTVSRALSDPSKVSPKTLEKIREAIEVTGFVRNAVAGALASRKSRLVSALVPSITNVVYSSMIRALSERLRTHGYQILLSETGFSQADEEEAILAHLSRQPDAIILTGIHHSMQARRRLLGAGIPVLELWDTTDTPIDLCVGFDHAGAARAAAGFALERGYRKAATVTASDERARRRRAAFADRFAAGAVPDFDVCGPASIVAGREGLARLLDSHDLAGGIVYCSSDIIAHGVLIEAQSRGIAVPGDLAVMGFGDQDFARHLEPSLTSVRIDLEHLGQTAANTILDRIEGRNIAAPVTALNFEIIDRASV</sequence>
<feature type="domain" description="HTH cro/C1-type" evidence="5">
    <location>
        <begin position="15"/>
        <end position="58"/>
    </location>
</feature>
<organism evidence="6 7">
    <name type="scientific">Palleronia marisminoris</name>
    <dbReference type="NCBI Taxonomy" id="315423"/>
    <lineage>
        <taxon>Bacteria</taxon>
        <taxon>Pseudomonadati</taxon>
        <taxon>Pseudomonadota</taxon>
        <taxon>Alphaproteobacteria</taxon>
        <taxon>Rhodobacterales</taxon>
        <taxon>Roseobacteraceae</taxon>
        <taxon>Palleronia</taxon>
    </lineage>
</organism>
<dbReference type="SUPFAM" id="SSF53822">
    <property type="entry name" value="Periplasmic binding protein-like I"/>
    <property type="match status" value="1"/>
</dbReference>
<dbReference type="Gene3D" id="1.10.260.40">
    <property type="entry name" value="lambda repressor-like DNA-binding domains"/>
    <property type="match status" value="1"/>
</dbReference>
<dbReference type="InterPro" id="IPR046335">
    <property type="entry name" value="LacI/GalR-like_sensor"/>
</dbReference>
<feature type="domain" description="HTH lacI-type" evidence="4">
    <location>
        <begin position="14"/>
        <end position="68"/>
    </location>
</feature>
<keyword evidence="2" id="KW-0238">DNA-binding</keyword>
<evidence type="ECO:0000256" key="2">
    <source>
        <dbReference type="ARBA" id="ARBA00023125"/>
    </source>
</evidence>
<dbReference type="STRING" id="315423.SAMN04488020_1168"/>